<keyword evidence="3" id="KW-1185">Reference proteome</keyword>
<dbReference type="Proteomes" id="UP000634136">
    <property type="component" value="Unassembled WGS sequence"/>
</dbReference>
<accession>A0A834SVI3</accession>
<name>A0A834SVI3_9FABA</name>
<gene>
    <name evidence="1" type="ORF">G2W53_035270</name>
    <name evidence="2" type="ORF">G2W53_035275</name>
</gene>
<organism evidence="2 3">
    <name type="scientific">Senna tora</name>
    <dbReference type="NCBI Taxonomy" id="362788"/>
    <lineage>
        <taxon>Eukaryota</taxon>
        <taxon>Viridiplantae</taxon>
        <taxon>Streptophyta</taxon>
        <taxon>Embryophyta</taxon>
        <taxon>Tracheophyta</taxon>
        <taxon>Spermatophyta</taxon>
        <taxon>Magnoliopsida</taxon>
        <taxon>eudicotyledons</taxon>
        <taxon>Gunneridae</taxon>
        <taxon>Pentapetalae</taxon>
        <taxon>rosids</taxon>
        <taxon>fabids</taxon>
        <taxon>Fabales</taxon>
        <taxon>Fabaceae</taxon>
        <taxon>Caesalpinioideae</taxon>
        <taxon>Cassia clade</taxon>
        <taxon>Senna</taxon>
    </lineage>
</organism>
<sequence length="30" mass="3464">MGFDPIDGEGRARCAEPPKQHRLIEYAYEN</sequence>
<evidence type="ECO:0000313" key="2">
    <source>
        <dbReference type="EMBL" id="KAF7808532.1"/>
    </source>
</evidence>
<protein>
    <submittedName>
        <fullName evidence="2">Uncharacterized protein</fullName>
    </submittedName>
</protein>
<dbReference type="AlphaFoldDB" id="A0A834SVI3"/>
<dbReference type="EMBL" id="JAAIUW010000011">
    <property type="protein sequence ID" value="KAF7808527.1"/>
    <property type="molecule type" value="Genomic_DNA"/>
</dbReference>
<reference evidence="2" key="1">
    <citation type="submission" date="2020-09" db="EMBL/GenBank/DDBJ databases">
        <title>Genome-Enabled Discovery of Anthraquinone Biosynthesis in Senna tora.</title>
        <authorList>
            <person name="Kang S.-H."/>
            <person name="Pandey R.P."/>
            <person name="Lee C.-M."/>
            <person name="Sim J.-S."/>
            <person name="Jeong J.-T."/>
            <person name="Choi B.-S."/>
            <person name="Jung M."/>
            <person name="Ginzburg D."/>
            <person name="Zhao K."/>
            <person name="Won S.Y."/>
            <person name="Oh T.-J."/>
            <person name="Yu Y."/>
            <person name="Kim N.-H."/>
            <person name="Lee O.R."/>
            <person name="Lee T.-H."/>
            <person name="Bashyal P."/>
            <person name="Kim T.-S."/>
            <person name="Lee W.-H."/>
            <person name="Kawkins C."/>
            <person name="Kim C.-K."/>
            <person name="Kim J.S."/>
            <person name="Ahn B.O."/>
            <person name="Rhee S.Y."/>
            <person name="Sohng J.K."/>
        </authorList>
    </citation>
    <scope>NUCLEOTIDE SEQUENCE</scope>
    <source>
        <tissue evidence="2">Leaf</tissue>
    </source>
</reference>
<evidence type="ECO:0000313" key="1">
    <source>
        <dbReference type="EMBL" id="KAF7808527.1"/>
    </source>
</evidence>
<evidence type="ECO:0000313" key="3">
    <source>
        <dbReference type="Proteomes" id="UP000634136"/>
    </source>
</evidence>
<comment type="caution">
    <text evidence="2">The sequence shown here is derived from an EMBL/GenBank/DDBJ whole genome shotgun (WGS) entry which is preliminary data.</text>
</comment>
<dbReference type="EMBL" id="JAAIUW010000011">
    <property type="protein sequence ID" value="KAF7808532.1"/>
    <property type="molecule type" value="Genomic_DNA"/>
</dbReference>
<proteinExistence type="predicted"/>